<comment type="subcellular location">
    <subcellularLocation>
        <location evidence="1">Nucleus</location>
    </subcellularLocation>
</comment>
<evidence type="ECO:0000256" key="6">
    <source>
        <dbReference type="ARBA" id="ARBA00023242"/>
    </source>
</evidence>
<sequence>MSSKVIVGRTECQNLDEASFRERFKNAFELDEALTPEIYYQILLDVEFNERKALWRVVSRIRKPDQFLIPNFLHRPVSPSPIRDAFATIPQFGHAPSIGRIDMLGSGKKRSAPHHHAIEHSDDERPLSNGSEASSVDRPILSPSKTSPRAAPNVTKSSSFGGSLVVIDDDDEDEDVQPIKKRRAHILPVRSTTLLHSSRSAKKQRNRTGPKIVAQLKSAKHSQSTSTLGSSGEESDLFLPTLTKRKSQSSEGRIAETLGVSLSNTIESDSEDYAATSDTSDGQPGPKHKKKLSLQSPTRRGNQNEMVLKHRIKTMATPWLHMLARPFFPTTLDEAPAGGLQPIEIEDRNDLDLNRYLEGIRVKVWDHEPAKIDFKGSSIWQNENGRHGYAAVDIDGVTYETGDCVIVRSTKPHSSKKSSKKNEASDGDELLNPWYARIIYLFEDEDGEKMAHFRWFHHGAETALGEMASPRELFLLTQCDDALLDCIYCKIKVTNKRADVLAIQNGTGIVELDLADKEEFFYRFHYHEENKEFTDVSIHEDIDTHIRHNGPHCDCCDRLEEISRNQQTRIIGGTPDNGSHDKFDAFHRQGVDYYLNDFVYIFDDSFSPYRIGQIERIYLARQSRHPITSKPRVTDQNLMVKVALYERYDKLHVKYYDELIKGRAHKVRDERRLYKSHLTAKILVDQVDGKCYVRHRKDIENMEQWKDENDRWWVNGQVSNDVHPGGVIRQPDLSPLPSLNYAKQTERYLTDQANRRDNFLRNFEKLRGLDVFAGCGGLSNGIHQSGVAKTCWAVEFSEAGCVTLSKNAPDAKIYNLDANVFLDRAIRLENGEELSPLRDCHGNVIPDPPRKGEVEFIWGGPPCPGFSIANRCPKAEDIRNSLIVLFLSLLDFYRPKYFLLENVEAILTYRLGASQVSQHKTEGGILQGMLKFILRAMTGLGYQAQFNVHQSAEYHTPQSRTRAIFWASQMGHRLPAFPEPQNIVQPGQWRSNWHRLRRAAPHPTVTIGDALSDLPAFDWVNPHRVVKQTREQRLEREDRRRRITQYNCEEYTTFVGRDHQSYASQPISEYQRKLRDGVQMDELFNHVTLRWDERKSMVIEQVCNVPLRPDADHQDLPTELKPWGLSSPHSAASRHGFYPGRIGRLDMEGISGTCMTRMEPNGKNGKVLHPTQYRVITFREYARIMSFPDSFIFDFSTMRAIDVARQLGNSVPPNLACAVARQLLDVLMERYQQGSRGLRIAEIRPSMHQAFSPINENTTPYSMALGSNGNPITFD</sequence>
<proteinExistence type="inferred from homology"/>
<dbReference type="RefSeq" id="XP_024742361.1">
    <property type="nucleotide sequence ID" value="XM_024886374.1"/>
</dbReference>
<evidence type="ECO:0000259" key="11">
    <source>
        <dbReference type="PROSITE" id="PS51038"/>
    </source>
</evidence>
<dbReference type="InParanoid" id="A0A2J6TR06"/>
<feature type="compositionally biased region" description="Basic and acidic residues" evidence="10">
    <location>
        <begin position="116"/>
        <end position="126"/>
    </location>
</feature>
<evidence type="ECO:0000256" key="3">
    <source>
        <dbReference type="ARBA" id="ARBA00022679"/>
    </source>
</evidence>
<keyword evidence="3 7" id="KW-0808">Transferase</keyword>
<evidence type="ECO:0000313" key="13">
    <source>
        <dbReference type="Proteomes" id="UP000235371"/>
    </source>
</evidence>
<feature type="domain" description="BAH" evidence="11">
    <location>
        <begin position="397"/>
        <end position="537"/>
    </location>
</feature>
<dbReference type="Proteomes" id="UP000235371">
    <property type="component" value="Unassembled WGS sequence"/>
</dbReference>
<evidence type="ECO:0000256" key="7">
    <source>
        <dbReference type="PROSITE-ProRule" id="PRU01016"/>
    </source>
</evidence>
<dbReference type="EMBL" id="KZ613746">
    <property type="protein sequence ID" value="PMD65457.1"/>
    <property type="molecule type" value="Genomic_DNA"/>
</dbReference>
<dbReference type="GO" id="GO:0003886">
    <property type="term" value="F:DNA (cytosine-5-)-methyltransferase activity"/>
    <property type="evidence" value="ECO:0007669"/>
    <property type="project" value="UniProtKB-EC"/>
</dbReference>
<dbReference type="Pfam" id="PF01426">
    <property type="entry name" value="BAH"/>
    <property type="match status" value="2"/>
</dbReference>
<dbReference type="PRINTS" id="PR00105">
    <property type="entry name" value="C5METTRFRASE"/>
</dbReference>
<feature type="compositionally biased region" description="Acidic residues" evidence="10">
    <location>
        <begin position="167"/>
        <end position="176"/>
    </location>
</feature>
<feature type="active site" evidence="7">
    <location>
        <position position="863"/>
    </location>
</feature>
<dbReference type="InterPro" id="IPR018117">
    <property type="entry name" value="C5_DNA_meth_AS"/>
</dbReference>
<evidence type="ECO:0000313" key="12">
    <source>
        <dbReference type="EMBL" id="PMD65457.1"/>
    </source>
</evidence>
<dbReference type="Pfam" id="PF00145">
    <property type="entry name" value="DNA_methylase"/>
    <property type="match status" value="1"/>
</dbReference>
<keyword evidence="13" id="KW-1185">Reference proteome</keyword>
<dbReference type="PANTHER" id="PTHR10629:SF52">
    <property type="entry name" value="DNA (CYTOSINE-5)-METHYLTRANSFERASE 1"/>
    <property type="match status" value="1"/>
</dbReference>
<dbReference type="Gene3D" id="2.30.30.490">
    <property type="match status" value="2"/>
</dbReference>
<dbReference type="InterPro" id="IPR029063">
    <property type="entry name" value="SAM-dependent_MTases_sf"/>
</dbReference>
<dbReference type="AlphaFoldDB" id="A0A2J6TR06"/>
<dbReference type="GO" id="GO:0032259">
    <property type="term" value="P:methylation"/>
    <property type="evidence" value="ECO:0007669"/>
    <property type="project" value="UniProtKB-KW"/>
</dbReference>
<dbReference type="PROSITE" id="PS51038">
    <property type="entry name" value="BAH"/>
    <property type="match status" value="2"/>
</dbReference>
<dbReference type="Gene3D" id="3.40.50.150">
    <property type="entry name" value="Vaccinia Virus protein VP39"/>
    <property type="match status" value="1"/>
</dbReference>
<dbReference type="InterPro" id="IPR031303">
    <property type="entry name" value="C5_meth_CS"/>
</dbReference>
<organism evidence="12 13">
    <name type="scientific">Hyaloscypha bicolor E</name>
    <dbReference type="NCBI Taxonomy" id="1095630"/>
    <lineage>
        <taxon>Eukaryota</taxon>
        <taxon>Fungi</taxon>
        <taxon>Dikarya</taxon>
        <taxon>Ascomycota</taxon>
        <taxon>Pezizomycotina</taxon>
        <taxon>Leotiomycetes</taxon>
        <taxon>Helotiales</taxon>
        <taxon>Hyaloscyphaceae</taxon>
        <taxon>Hyaloscypha</taxon>
        <taxon>Hyaloscypha bicolor</taxon>
    </lineage>
</organism>
<dbReference type="SUPFAM" id="SSF53335">
    <property type="entry name" value="S-adenosyl-L-methionine-dependent methyltransferases"/>
    <property type="match status" value="1"/>
</dbReference>
<keyword evidence="6" id="KW-0539">Nucleus</keyword>
<keyword evidence="2 7" id="KW-0489">Methyltransferase</keyword>
<evidence type="ECO:0000256" key="4">
    <source>
        <dbReference type="ARBA" id="ARBA00022691"/>
    </source>
</evidence>
<dbReference type="GO" id="GO:0005634">
    <property type="term" value="C:nucleus"/>
    <property type="evidence" value="ECO:0007669"/>
    <property type="project" value="UniProtKB-SubCell"/>
</dbReference>
<keyword evidence="4 7" id="KW-0949">S-adenosyl-L-methionine</keyword>
<dbReference type="GO" id="GO:0003677">
    <property type="term" value="F:DNA binding"/>
    <property type="evidence" value="ECO:0007669"/>
    <property type="project" value="UniProtKB-KW"/>
</dbReference>
<dbReference type="NCBIfam" id="TIGR00675">
    <property type="entry name" value="dcm"/>
    <property type="match status" value="1"/>
</dbReference>
<dbReference type="PROSITE" id="PS00095">
    <property type="entry name" value="C5_MTASE_2"/>
    <property type="match status" value="1"/>
</dbReference>
<dbReference type="GO" id="GO:0044027">
    <property type="term" value="P:negative regulation of gene expression via chromosomal CpG island methylation"/>
    <property type="evidence" value="ECO:0007669"/>
    <property type="project" value="TreeGrafter"/>
</dbReference>
<name>A0A2J6TR06_9HELO</name>
<comment type="similarity">
    <text evidence="7 8">Belongs to the class I-like SAM-binding methyltransferase superfamily. C5-methyltransferase family.</text>
</comment>
<protein>
    <recommendedName>
        <fullName evidence="9">Cytosine-specific methyltransferase</fullName>
        <ecNumber evidence="9">2.1.1.37</ecNumber>
    </recommendedName>
</protein>
<keyword evidence="5" id="KW-0238">DNA-binding</keyword>
<evidence type="ECO:0000256" key="1">
    <source>
        <dbReference type="ARBA" id="ARBA00004123"/>
    </source>
</evidence>
<feature type="compositionally biased region" description="Basic residues" evidence="10">
    <location>
        <begin position="199"/>
        <end position="208"/>
    </location>
</feature>
<dbReference type="PANTHER" id="PTHR10629">
    <property type="entry name" value="CYTOSINE-SPECIFIC METHYLTRANSFERASE"/>
    <property type="match status" value="1"/>
</dbReference>
<evidence type="ECO:0000256" key="5">
    <source>
        <dbReference type="ARBA" id="ARBA00023125"/>
    </source>
</evidence>
<dbReference type="PROSITE" id="PS00094">
    <property type="entry name" value="C5_MTASE_1"/>
    <property type="match status" value="1"/>
</dbReference>
<dbReference type="STRING" id="1095630.A0A2J6TR06"/>
<gene>
    <name evidence="12" type="ORF">K444DRAFT_659680</name>
</gene>
<feature type="region of interest" description="Disordered" evidence="10">
    <location>
        <begin position="100"/>
        <end position="258"/>
    </location>
</feature>
<evidence type="ECO:0000256" key="10">
    <source>
        <dbReference type="SAM" id="MobiDB-lite"/>
    </source>
</evidence>
<dbReference type="InterPro" id="IPR001025">
    <property type="entry name" value="BAH_dom"/>
</dbReference>
<dbReference type="Gene3D" id="3.90.120.10">
    <property type="entry name" value="DNA Methylase, subunit A, domain 2"/>
    <property type="match status" value="2"/>
</dbReference>
<dbReference type="EC" id="2.1.1.37" evidence="9"/>
<dbReference type="PROSITE" id="PS51679">
    <property type="entry name" value="SAM_MT_C5"/>
    <property type="match status" value="1"/>
</dbReference>
<evidence type="ECO:0000256" key="8">
    <source>
        <dbReference type="RuleBase" id="RU000416"/>
    </source>
</evidence>
<dbReference type="CDD" id="cd04370">
    <property type="entry name" value="BAH"/>
    <property type="match status" value="1"/>
</dbReference>
<dbReference type="GO" id="GO:0003682">
    <property type="term" value="F:chromatin binding"/>
    <property type="evidence" value="ECO:0007669"/>
    <property type="project" value="InterPro"/>
</dbReference>
<dbReference type="InterPro" id="IPR050390">
    <property type="entry name" value="C5-Methyltransferase"/>
</dbReference>
<feature type="domain" description="BAH" evidence="11">
    <location>
        <begin position="591"/>
        <end position="729"/>
    </location>
</feature>
<feature type="compositionally biased region" description="Low complexity" evidence="10">
    <location>
        <begin position="222"/>
        <end position="232"/>
    </location>
</feature>
<comment type="catalytic activity">
    <reaction evidence="9">
        <text>a 2'-deoxycytidine in DNA + S-adenosyl-L-methionine = a 5-methyl-2'-deoxycytidine in DNA + S-adenosyl-L-homocysteine + H(+)</text>
        <dbReference type="Rhea" id="RHEA:13681"/>
        <dbReference type="Rhea" id="RHEA-COMP:11369"/>
        <dbReference type="Rhea" id="RHEA-COMP:11370"/>
        <dbReference type="ChEBI" id="CHEBI:15378"/>
        <dbReference type="ChEBI" id="CHEBI:57856"/>
        <dbReference type="ChEBI" id="CHEBI:59789"/>
        <dbReference type="ChEBI" id="CHEBI:85452"/>
        <dbReference type="ChEBI" id="CHEBI:85454"/>
        <dbReference type="EC" id="2.1.1.37"/>
    </reaction>
</comment>
<evidence type="ECO:0000256" key="2">
    <source>
        <dbReference type="ARBA" id="ARBA00022603"/>
    </source>
</evidence>
<evidence type="ECO:0000256" key="9">
    <source>
        <dbReference type="RuleBase" id="RU000417"/>
    </source>
</evidence>
<dbReference type="GeneID" id="36594451"/>
<feature type="compositionally biased region" description="Polar residues" evidence="10">
    <location>
        <begin position="293"/>
        <end position="304"/>
    </location>
</feature>
<dbReference type="InterPro" id="IPR001525">
    <property type="entry name" value="C5_MeTfrase"/>
</dbReference>
<accession>A0A2J6TR06</accession>
<feature type="region of interest" description="Disordered" evidence="10">
    <location>
        <begin position="270"/>
        <end position="304"/>
    </location>
</feature>
<reference evidence="12 13" key="1">
    <citation type="submission" date="2016-04" db="EMBL/GenBank/DDBJ databases">
        <title>A degradative enzymes factory behind the ericoid mycorrhizal symbiosis.</title>
        <authorList>
            <consortium name="DOE Joint Genome Institute"/>
            <person name="Martino E."/>
            <person name="Morin E."/>
            <person name="Grelet G."/>
            <person name="Kuo A."/>
            <person name="Kohler A."/>
            <person name="Daghino S."/>
            <person name="Barry K."/>
            <person name="Choi C."/>
            <person name="Cichocki N."/>
            <person name="Clum A."/>
            <person name="Copeland A."/>
            <person name="Hainaut M."/>
            <person name="Haridas S."/>
            <person name="Labutti K."/>
            <person name="Lindquist E."/>
            <person name="Lipzen A."/>
            <person name="Khouja H.-R."/>
            <person name="Murat C."/>
            <person name="Ohm R."/>
            <person name="Olson A."/>
            <person name="Spatafora J."/>
            <person name="Veneault-Fourrey C."/>
            <person name="Henrissat B."/>
            <person name="Grigoriev I."/>
            <person name="Martin F."/>
            <person name="Perotto S."/>
        </authorList>
    </citation>
    <scope>NUCLEOTIDE SEQUENCE [LARGE SCALE GENOMIC DNA]</scope>
    <source>
        <strain evidence="12 13">E</strain>
    </source>
</reference>
<dbReference type="InterPro" id="IPR043151">
    <property type="entry name" value="BAH_sf"/>
</dbReference>
<dbReference type="OrthoDB" id="5376140at2759"/>
<dbReference type="SMART" id="SM00439">
    <property type="entry name" value="BAH"/>
    <property type="match status" value="2"/>
</dbReference>